<dbReference type="InterPro" id="IPR021139">
    <property type="entry name" value="NYN"/>
</dbReference>
<dbReference type="STRING" id="1802280.A3B37_01430"/>
<evidence type="ECO:0000259" key="1">
    <source>
        <dbReference type="Pfam" id="PF01936"/>
    </source>
</evidence>
<dbReference type="Proteomes" id="UP000176705">
    <property type="component" value="Unassembled WGS sequence"/>
</dbReference>
<dbReference type="Pfam" id="PF01936">
    <property type="entry name" value="NYN"/>
    <property type="match status" value="1"/>
</dbReference>
<dbReference type="PANTHER" id="PTHR35458:SF8">
    <property type="entry name" value="SLR0650 PROTEIN"/>
    <property type="match status" value="1"/>
</dbReference>
<comment type="caution">
    <text evidence="2">The sequence shown here is derived from an EMBL/GenBank/DDBJ whole genome shotgun (WGS) entry which is preliminary data.</text>
</comment>
<feature type="domain" description="NYN" evidence="1">
    <location>
        <begin position="7"/>
        <end position="153"/>
    </location>
</feature>
<feature type="non-terminal residue" evidence="2">
    <location>
        <position position="154"/>
    </location>
</feature>
<dbReference type="CDD" id="cd10911">
    <property type="entry name" value="PIN_LabA"/>
    <property type="match status" value="1"/>
</dbReference>
<dbReference type="EMBL" id="MHQS01000006">
    <property type="protein sequence ID" value="OHA09186.1"/>
    <property type="molecule type" value="Genomic_DNA"/>
</dbReference>
<dbReference type="Gene3D" id="3.40.50.1010">
    <property type="entry name" value="5'-nuclease"/>
    <property type="match status" value="1"/>
</dbReference>
<organism evidence="2 3">
    <name type="scientific">Candidatus Sungbacteria bacterium RIFCSPLOWO2_01_FULL_59_16</name>
    <dbReference type="NCBI Taxonomy" id="1802280"/>
    <lineage>
        <taxon>Bacteria</taxon>
        <taxon>Candidatus Sungiibacteriota</taxon>
    </lineage>
</organism>
<dbReference type="AlphaFoldDB" id="A0A1G2LC20"/>
<name>A0A1G2LC20_9BACT</name>
<sequence length="154" mass="17097">MQHQDQRVAVFIDVQNMYHSAKNLHNARVNFKAVVEAAVAGRHLIRSFAYVVRTKTGEEQAFFEALIKAGIETRVKDLQEFAGGVKKADWDVGMAIDAVRTADIVDTIVIVSGDGDFLPLLDYLKGRGRRVEVVAFGGTTSQRMREAADDFLDI</sequence>
<gene>
    <name evidence="2" type="ORF">A3B37_01430</name>
</gene>
<dbReference type="PANTHER" id="PTHR35458">
    <property type="entry name" value="SLR0755 PROTEIN"/>
    <property type="match status" value="1"/>
</dbReference>
<evidence type="ECO:0000313" key="2">
    <source>
        <dbReference type="EMBL" id="OHA09186.1"/>
    </source>
</evidence>
<protein>
    <recommendedName>
        <fullName evidence="1">NYN domain-containing protein</fullName>
    </recommendedName>
</protein>
<accession>A0A1G2LC20</accession>
<proteinExistence type="predicted"/>
<evidence type="ECO:0000313" key="3">
    <source>
        <dbReference type="Proteomes" id="UP000176705"/>
    </source>
</evidence>
<dbReference type="InterPro" id="IPR047140">
    <property type="entry name" value="LabA"/>
</dbReference>
<reference evidence="2 3" key="1">
    <citation type="journal article" date="2016" name="Nat. Commun.">
        <title>Thousands of microbial genomes shed light on interconnected biogeochemical processes in an aquifer system.</title>
        <authorList>
            <person name="Anantharaman K."/>
            <person name="Brown C.T."/>
            <person name="Hug L.A."/>
            <person name="Sharon I."/>
            <person name="Castelle C.J."/>
            <person name="Probst A.J."/>
            <person name="Thomas B.C."/>
            <person name="Singh A."/>
            <person name="Wilkins M.J."/>
            <person name="Karaoz U."/>
            <person name="Brodie E.L."/>
            <person name="Williams K.H."/>
            <person name="Hubbard S.S."/>
            <person name="Banfield J.F."/>
        </authorList>
    </citation>
    <scope>NUCLEOTIDE SEQUENCE [LARGE SCALE GENOMIC DNA]</scope>
</reference>
<dbReference type="GO" id="GO:0004540">
    <property type="term" value="F:RNA nuclease activity"/>
    <property type="evidence" value="ECO:0007669"/>
    <property type="project" value="InterPro"/>
</dbReference>